<dbReference type="InterPro" id="IPR032693">
    <property type="entry name" value="YtkA-like_dom"/>
</dbReference>
<evidence type="ECO:0000259" key="2">
    <source>
        <dbReference type="Pfam" id="PF13115"/>
    </source>
</evidence>
<gene>
    <name evidence="3" type="ORF">A3844_18930</name>
</gene>
<evidence type="ECO:0000313" key="4">
    <source>
        <dbReference type="Proteomes" id="UP000186058"/>
    </source>
</evidence>
<dbReference type="PROSITE" id="PS51257">
    <property type="entry name" value="PROKAR_LIPOPROTEIN"/>
    <property type="match status" value="1"/>
</dbReference>
<dbReference type="EMBL" id="LVWI01000051">
    <property type="protein sequence ID" value="OKP84705.1"/>
    <property type="molecule type" value="Genomic_DNA"/>
</dbReference>
<evidence type="ECO:0000256" key="1">
    <source>
        <dbReference type="SAM" id="SignalP"/>
    </source>
</evidence>
<keyword evidence="1" id="KW-0732">Signal</keyword>
<protein>
    <recommendedName>
        <fullName evidence="2">YtkA-like domain-containing protein</fullName>
    </recommendedName>
</protein>
<sequence>MIHQRKLAAFLSVMITVALSGCSGGGKTESHMHTVANMSMEPIKVELNWSPQQVTAGQKVTFEALVTQDGEPVNDAKEVLFEIRSNSNTDKKLEFTGESAGDGTYKAEGIVETAGEFTVTSHVTARTQHSMPSKKLVVQP</sequence>
<keyword evidence="4" id="KW-1185">Reference proteome</keyword>
<feature type="signal peptide" evidence="1">
    <location>
        <begin position="1"/>
        <end position="20"/>
    </location>
</feature>
<name>A0ABX3EJY4_9BACL</name>
<comment type="caution">
    <text evidence="3">The sequence shown here is derived from an EMBL/GenBank/DDBJ whole genome shotgun (WGS) entry which is preliminary data.</text>
</comment>
<dbReference type="Proteomes" id="UP000186058">
    <property type="component" value="Unassembled WGS sequence"/>
</dbReference>
<dbReference type="RefSeq" id="WP_074108252.1">
    <property type="nucleotide sequence ID" value="NZ_LVWI01000051.1"/>
</dbReference>
<feature type="domain" description="YtkA-like" evidence="2">
    <location>
        <begin position="41"/>
        <end position="122"/>
    </location>
</feature>
<feature type="chain" id="PRO_5046876468" description="YtkA-like domain-containing protein" evidence="1">
    <location>
        <begin position="21"/>
        <end position="140"/>
    </location>
</feature>
<accession>A0ABX3EJY4</accession>
<organism evidence="3 4">
    <name type="scientific">Paenibacillus helianthi</name>
    <dbReference type="NCBI Taxonomy" id="1349432"/>
    <lineage>
        <taxon>Bacteria</taxon>
        <taxon>Bacillati</taxon>
        <taxon>Bacillota</taxon>
        <taxon>Bacilli</taxon>
        <taxon>Bacillales</taxon>
        <taxon>Paenibacillaceae</taxon>
        <taxon>Paenibacillus</taxon>
    </lineage>
</organism>
<evidence type="ECO:0000313" key="3">
    <source>
        <dbReference type="EMBL" id="OKP84705.1"/>
    </source>
</evidence>
<reference evidence="3 4" key="1">
    <citation type="submission" date="2016-03" db="EMBL/GenBank/DDBJ databases">
        <authorList>
            <person name="Sant'Anna F.H."/>
            <person name="Ambrosini A."/>
            <person name="Souza R."/>
            <person name="Bach E."/>
            <person name="Fernandes G."/>
            <person name="Balsanelli E."/>
            <person name="Baura V.A."/>
            <person name="Souza E.M."/>
            <person name="Passaglia L."/>
        </authorList>
    </citation>
    <scope>NUCLEOTIDE SEQUENCE [LARGE SCALE GENOMIC DNA]</scope>
    <source>
        <strain evidence="3 4">P26E</strain>
    </source>
</reference>
<proteinExistence type="predicted"/>
<dbReference type="Pfam" id="PF13115">
    <property type="entry name" value="YtkA"/>
    <property type="match status" value="1"/>
</dbReference>